<dbReference type="OrthoDB" id="9995210at2759"/>
<proteinExistence type="predicted"/>
<evidence type="ECO:0000256" key="9">
    <source>
        <dbReference type="ARBA" id="ARBA00047899"/>
    </source>
</evidence>
<evidence type="ECO:0000256" key="1">
    <source>
        <dbReference type="ARBA" id="ARBA00001946"/>
    </source>
</evidence>
<feature type="compositionally biased region" description="Basic and acidic residues" evidence="12">
    <location>
        <begin position="132"/>
        <end position="142"/>
    </location>
</feature>
<dbReference type="Pfam" id="PF13516">
    <property type="entry name" value="LRR_6"/>
    <property type="match status" value="2"/>
</dbReference>
<dbReference type="Pfam" id="PF08477">
    <property type="entry name" value="Roc"/>
    <property type="match status" value="1"/>
</dbReference>
<dbReference type="InterPro" id="IPR001611">
    <property type="entry name" value="Leu-rich_rpt"/>
</dbReference>
<dbReference type="PROSITE" id="PS51424">
    <property type="entry name" value="ROC"/>
    <property type="match status" value="1"/>
</dbReference>
<organism evidence="15">
    <name type="scientific">Salpingoeca rosetta (strain ATCC 50818 / BSB-021)</name>
    <dbReference type="NCBI Taxonomy" id="946362"/>
    <lineage>
        <taxon>Eukaryota</taxon>
        <taxon>Choanoflagellata</taxon>
        <taxon>Craspedida</taxon>
        <taxon>Salpingoecidae</taxon>
        <taxon>Salpingoeca</taxon>
    </lineage>
</organism>
<dbReference type="Gene3D" id="3.80.10.10">
    <property type="entry name" value="Ribonuclease Inhibitor"/>
    <property type="match status" value="1"/>
</dbReference>
<evidence type="ECO:0000256" key="8">
    <source>
        <dbReference type="ARBA" id="ARBA00022840"/>
    </source>
</evidence>
<feature type="compositionally biased region" description="Basic and acidic residues" evidence="12">
    <location>
        <begin position="77"/>
        <end position="121"/>
    </location>
</feature>
<evidence type="ECO:0000313" key="15">
    <source>
        <dbReference type="Proteomes" id="UP000007799"/>
    </source>
</evidence>
<dbReference type="InParanoid" id="F2U5S8"/>
<keyword evidence="8" id="KW-0067">ATP-binding</keyword>
<evidence type="ECO:0000256" key="2">
    <source>
        <dbReference type="ARBA" id="ARBA00012513"/>
    </source>
</evidence>
<sequence length="1513" mass="167425">MFKKWAKKVEKEVSKAAKKVEKEVSKGAKQVEKEASKGAKKVEKEVSKGAKKVEKEVSKGAKKVEKEVSRASTDVVQEFKRVQARCQGEKAPELETRRRSEVTGREQKEEPNDTPERDRDTSTQQVSSTEPKSQDPDGKAAEDQEQGSQQAGAPEEKPRASKEVEDLIAKTVLSDNHKDTIRALANNTCPQEVSLNSAELDLNGVYAVAAALKGNTCLTTLRLQNNGLGDEAAIALADLVRQNTTLTVLDLRHNAISTNGGTALGAAFAQNTTLHDLRLQNNTAACARAFGAALPLDRASGLTWGDDDAEGKAGFDAGCEEKRQATLDTACKNGDIDSVAALISQAADINHQNEQGDTPLHVACRFAHPDIIQLLLEKGADSTVKNNKGETAHDVAQSSHTAVLSIQGLNPQAHAAQQQASAVNATELEQEELTDATDHRESVMAAMHQIAQHSDTQTAGRAKLMLVGEGRAGKTSTLHSLMGDDFNKGEHSTFGADSMDLSVIVESMDVCNWQHLASGLSEYMRTLLGTALAQTSGMDAAMKEAMIAALKEHQQRVKQQQLGNDGEGDGDNSEEDVDGDENTQHGTPSSVPKKTSPTPDHVQGDDHHSSSSPAAKPSQSQYQQHNASAEAADTGLLPKVSTEEIEKAIKNFNLNTTTGEGSARVTFKVFDLGGQSTFYIFHPFFLTEYAVYLLVFSMEDLLHQDESKRAETWEFLEHWLSSLHLHAKGAPVLIVGTHADKIDERKQHEGISCGIYNRLCHNAAFPSVLYNGKNGLWFWPVDNTKSKHDPMIKDLRQTISSTAVAQEYVNQQVAVPYLHLYDRLNAIALDEKRPLLTFDEVVEIARACGLRTRDETRACLKFFHLYSMVLYYDNVPGMDQFVILSPQWAVDTMTRVIRNFGLHYNSHDQEAMRLEPDLWQDLIHRAILHRRLLDVLWRDIRDDVIEPFLHLMMEYGLCVEYSPPVMMQSGHHQQHQHQQQQQQYLVPAILPMTLEDEQASSSVTLSTAAAQQANPYVGYEEKTAYIVFSLREFKRGVSAKIADTQQASFLPEGLFPMVLARMMAHMQHGATEPPMLSRTHAIIFVDIAEIRLQLVPAVGGIKIQITSPRPRTLLQILFDTITVAVKQRFGEIRASLLLPFDKSRLLFHEEVHRHHRNKRFLRVAQAQPLSPDDLVTRFGPLLPVLGQQDEYDVFISYRQRGNAGLVMTLHPKLERHGLVGFVDANNLETGLNFKHACLTALQHSVVACPIVSVAAIHQMRSLGHNDTCDNVLLEWMAMLELQQLVHQHSDKIRLRRIVPLFISSGWHGPNYHAMSTAEASEYDSFDRLKRLVMALPDVVSKETAAALDQYFAQVLHLPPPQQHKSVRQVVLSLFDIDAVIVFGDASDADRATQLRHMAERVRRVVVTVKSKLSASTSSSASTPATSTSTFMEQQAFADATDALAANVQEWLQSISLLTAVGPALVAFGVCTFNDLDEALAPDVEDDFRAELRLAGVKPLHITRLIKESRAREH</sequence>
<keyword evidence="5" id="KW-0677">Repeat</keyword>
<comment type="cofactor">
    <cofactor evidence="1">
        <name>Mg(2+)</name>
        <dbReference type="ChEBI" id="CHEBI:18420"/>
    </cofactor>
</comment>
<keyword evidence="15" id="KW-1185">Reference proteome</keyword>
<dbReference type="eggNOG" id="ENOG502S0Y0">
    <property type="taxonomic scope" value="Eukaryota"/>
</dbReference>
<dbReference type="Pfam" id="PF16095">
    <property type="entry name" value="COR-A"/>
    <property type="match status" value="1"/>
</dbReference>
<dbReference type="SMART" id="SM00248">
    <property type="entry name" value="ANK"/>
    <property type="match status" value="2"/>
</dbReference>
<evidence type="ECO:0000256" key="6">
    <source>
        <dbReference type="ARBA" id="ARBA00022741"/>
    </source>
</evidence>
<dbReference type="SUPFAM" id="SSF48403">
    <property type="entry name" value="Ankyrin repeat"/>
    <property type="match status" value="1"/>
</dbReference>
<keyword evidence="4" id="KW-0808">Transferase</keyword>
<dbReference type="SUPFAM" id="SSF52047">
    <property type="entry name" value="RNI-like"/>
    <property type="match status" value="1"/>
</dbReference>
<feature type="compositionally biased region" description="Low complexity" evidence="12">
    <location>
        <begin position="610"/>
        <end position="624"/>
    </location>
</feature>
<dbReference type="GO" id="GO:0004674">
    <property type="term" value="F:protein serine/threonine kinase activity"/>
    <property type="evidence" value="ECO:0007669"/>
    <property type="project" value="UniProtKB-KW"/>
</dbReference>
<dbReference type="EMBL" id="GL832962">
    <property type="protein sequence ID" value="EGD82869.1"/>
    <property type="molecule type" value="Genomic_DNA"/>
</dbReference>
<keyword evidence="11" id="KW-0040">ANK repeat</keyword>
<name>F2U5S8_SALR5</name>
<dbReference type="Proteomes" id="UP000007799">
    <property type="component" value="Unassembled WGS sequence"/>
</dbReference>
<feature type="compositionally biased region" description="Polar residues" evidence="12">
    <location>
        <begin position="122"/>
        <end position="131"/>
    </location>
</feature>
<dbReference type="InterPro" id="IPR036770">
    <property type="entry name" value="Ankyrin_rpt-contain_sf"/>
</dbReference>
<dbReference type="InterPro" id="IPR027417">
    <property type="entry name" value="P-loop_NTPase"/>
</dbReference>
<feature type="compositionally biased region" description="Acidic residues" evidence="12">
    <location>
        <begin position="566"/>
        <end position="581"/>
    </location>
</feature>
<dbReference type="PANTHER" id="PTHR47679">
    <property type="entry name" value="PROTEIN TORNADO 1"/>
    <property type="match status" value="1"/>
</dbReference>
<comment type="catalytic activity">
    <reaction evidence="9">
        <text>L-threonyl-[protein] + ATP = O-phospho-L-threonyl-[protein] + ADP + H(+)</text>
        <dbReference type="Rhea" id="RHEA:46608"/>
        <dbReference type="Rhea" id="RHEA-COMP:11060"/>
        <dbReference type="Rhea" id="RHEA-COMP:11605"/>
        <dbReference type="ChEBI" id="CHEBI:15378"/>
        <dbReference type="ChEBI" id="CHEBI:30013"/>
        <dbReference type="ChEBI" id="CHEBI:30616"/>
        <dbReference type="ChEBI" id="CHEBI:61977"/>
        <dbReference type="ChEBI" id="CHEBI:456216"/>
        <dbReference type="EC" id="2.7.11.1"/>
    </reaction>
</comment>
<evidence type="ECO:0000259" key="13">
    <source>
        <dbReference type="PROSITE" id="PS51424"/>
    </source>
</evidence>
<dbReference type="InterPro" id="IPR032171">
    <property type="entry name" value="COR-A"/>
</dbReference>
<evidence type="ECO:0000313" key="14">
    <source>
        <dbReference type="EMBL" id="EGD82869.1"/>
    </source>
</evidence>
<feature type="repeat" description="ANK" evidence="11">
    <location>
        <begin position="355"/>
        <end position="387"/>
    </location>
</feature>
<dbReference type="Gene3D" id="3.40.50.300">
    <property type="entry name" value="P-loop containing nucleotide triphosphate hydrolases"/>
    <property type="match status" value="2"/>
</dbReference>
<keyword evidence="7" id="KW-0418">Kinase</keyword>
<feature type="region of interest" description="Disordered" evidence="12">
    <location>
        <begin position="553"/>
        <end position="637"/>
    </location>
</feature>
<protein>
    <recommendedName>
        <fullName evidence="2">non-specific serine/threonine protein kinase</fullName>
        <ecNumber evidence="2">2.7.11.1</ecNumber>
    </recommendedName>
</protein>
<dbReference type="EC" id="2.7.11.1" evidence="2"/>
<feature type="domain" description="Roc" evidence="13">
    <location>
        <begin position="455"/>
        <end position="806"/>
    </location>
</feature>
<evidence type="ECO:0000256" key="11">
    <source>
        <dbReference type="PROSITE-ProRule" id="PRU00023"/>
    </source>
</evidence>
<dbReference type="Gene3D" id="1.25.40.20">
    <property type="entry name" value="Ankyrin repeat-containing domain"/>
    <property type="match status" value="1"/>
</dbReference>
<feature type="repeat" description="ANK" evidence="11">
    <location>
        <begin position="322"/>
        <end position="354"/>
    </location>
</feature>
<dbReference type="PROSITE" id="PS50297">
    <property type="entry name" value="ANK_REP_REGION"/>
    <property type="match status" value="1"/>
</dbReference>
<evidence type="ECO:0000256" key="7">
    <source>
        <dbReference type="ARBA" id="ARBA00022777"/>
    </source>
</evidence>
<dbReference type="SUPFAM" id="SSF52200">
    <property type="entry name" value="Toll/Interleukin receptor TIR domain"/>
    <property type="match status" value="1"/>
</dbReference>
<dbReference type="KEGG" id="sre:PTSG_03500"/>
<evidence type="ECO:0000256" key="3">
    <source>
        <dbReference type="ARBA" id="ARBA00022527"/>
    </source>
</evidence>
<dbReference type="Pfam" id="PF13637">
    <property type="entry name" value="Ank_4"/>
    <property type="match status" value="1"/>
</dbReference>
<dbReference type="InterPro" id="IPR032675">
    <property type="entry name" value="LRR_dom_sf"/>
</dbReference>
<dbReference type="GO" id="GO:0005524">
    <property type="term" value="F:ATP binding"/>
    <property type="evidence" value="ECO:0007669"/>
    <property type="project" value="UniProtKB-KW"/>
</dbReference>
<dbReference type="PANTHER" id="PTHR47679:SF2">
    <property type="entry name" value="C-TERMINAL OF ROC (COR) DOMAIN-CONTAINING PROTEIN"/>
    <property type="match status" value="1"/>
</dbReference>
<gene>
    <name evidence="14" type="ORF">PTSG_03500</name>
</gene>
<accession>F2U5S8</accession>
<keyword evidence="3" id="KW-0723">Serine/threonine-protein kinase</keyword>
<dbReference type="GeneID" id="16075814"/>
<dbReference type="Gene3D" id="3.40.50.10140">
    <property type="entry name" value="Toll/interleukin-1 receptor homology (TIR) domain"/>
    <property type="match status" value="1"/>
</dbReference>
<evidence type="ECO:0000256" key="5">
    <source>
        <dbReference type="ARBA" id="ARBA00022737"/>
    </source>
</evidence>
<dbReference type="RefSeq" id="XP_004995233.1">
    <property type="nucleotide sequence ID" value="XM_004995176.1"/>
</dbReference>
<evidence type="ECO:0000256" key="4">
    <source>
        <dbReference type="ARBA" id="ARBA00022679"/>
    </source>
</evidence>
<dbReference type="Gene3D" id="3.30.70.1390">
    <property type="entry name" value="ROC domain from the Parkinson's disease-associated leucine-rich repeat kinase 2"/>
    <property type="match status" value="1"/>
</dbReference>
<feature type="region of interest" description="Disordered" evidence="12">
    <location>
        <begin position="1"/>
        <end position="162"/>
    </location>
</feature>
<feature type="compositionally biased region" description="Basic and acidic residues" evidence="12">
    <location>
        <begin position="7"/>
        <end position="69"/>
    </location>
</feature>
<evidence type="ECO:0000256" key="10">
    <source>
        <dbReference type="ARBA" id="ARBA00048679"/>
    </source>
</evidence>
<dbReference type="InterPro" id="IPR002110">
    <property type="entry name" value="Ankyrin_rpt"/>
</dbReference>
<dbReference type="InterPro" id="IPR035897">
    <property type="entry name" value="Toll_tir_struct_dom_sf"/>
</dbReference>
<keyword evidence="6" id="KW-0547">Nucleotide-binding</keyword>
<feature type="compositionally biased region" description="Low complexity" evidence="12">
    <location>
        <begin position="587"/>
        <end position="599"/>
    </location>
</feature>
<dbReference type="SMART" id="SM00368">
    <property type="entry name" value="LRR_RI"/>
    <property type="match status" value="3"/>
</dbReference>
<dbReference type="PROSITE" id="PS50088">
    <property type="entry name" value="ANK_REPEAT"/>
    <property type="match status" value="2"/>
</dbReference>
<comment type="catalytic activity">
    <reaction evidence="10">
        <text>L-seryl-[protein] + ATP = O-phospho-L-seryl-[protein] + ADP + H(+)</text>
        <dbReference type="Rhea" id="RHEA:17989"/>
        <dbReference type="Rhea" id="RHEA-COMP:9863"/>
        <dbReference type="Rhea" id="RHEA-COMP:11604"/>
        <dbReference type="ChEBI" id="CHEBI:15378"/>
        <dbReference type="ChEBI" id="CHEBI:29999"/>
        <dbReference type="ChEBI" id="CHEBI:30616"/>
        <dbReference type="ChEBI" id="CHEBI:83421"/>
        <dbReference type="ChEBI" id="CHEBI:456216"/>
        <dbReference type="EC" id="2.7.11.1"/>
    </reaction>
</comment>
<evidence type="ECO:0000256" key="12">
    <source>
        <dbReference type="SAM" id="MobiDB-lite"/>
    </source>
</evidence>
<reference evidence="14" key="1">
    <citation type="submission" date="2009-08" db="EMBL/GenBank/DDBJ databases">
        <title>Annotation of Salpingoeca rosetta.</title>
        <authorList>
            <consortium name="The Broad Institute Genome Sequencing Platform"/>
            <person name="Russ C."/>
            <person name="Cuomo C."/>
            <person name="Burger G."/>
            <person name="Gray M.W."/>
            <person name="Holland P.W.H."/>
            <person name="King N."/>
            <person name="Lang F.B.F."/>
            <person name="Roger A.J."/>
            <person name="Ruiz-Trillo I."/>
            <person name="Young S.K."/>
            <person name="Zeng Q."/>
            <person name="Gargeya S."/>
            <person name="Alvarado L."/>
            <person name="Berlin A."/>
            <person name="Chapman S.B."/>
            <person name="Chen Z."/>
            <person name="Freedman E."/>
            <person name="Gellesch M."/>
            <person name="Goldberg J."/>
            <person name="Griggs A."/>
            <person name="Gujja S."/>
            <person name="Heilman E."/>
            <person name="Heiman D."/>
            <person name="Howarth C."/>
            <person name="Mehta T."/>
            <person name="Neiman D."/>
            <person name="Pearson M."/>
            <person name="Roberts A."/>
            <person name="Saif S."/>
            <person name="Shea T."/>
            <person name="Shenoy N."/>
            <person name="Sisk P."/>
            <person name="Stolte C."/>
            <person name="Sykes S."/>
            <person name="White J."/>
            <person name="Yandava C."/>
            <person name="Haas B."/>
            <person name="Nusbaum C."/>
            <person name="Birren B."/>
        </authorList>
    </citation>
    <scope>NUCLEOTIDE SEQUENCE [LARGE SCALE GENOMIC DNA]</scope>
    <source>
        <strain evidence="14">ATCC 50818</strain>
    </source>
</reference>
<dbReference type="SUPFAM" id="SSF52540">
    <property type="entry name" value="P-loop containing nucleoside triphosphate hydrolases"/>
    <property type="match status" value="1"/>
</dbReference>
<dbReference type="InterPro" id="IPR020859">
    <property type="entry name" value="ROC"/>
</dbReference>